<dbReference type="InterPro" id="IPR001599">
    <property type="entry name" value="Macroglobln_a2"/>
</dbReference>
<dbReference type="GO" id="GO:0004866">
    <property type="term" value="F:endopeptidase inhibitor activity"/>
    <property type="evidence" value="ECO:0007669"/>
    <property type="project" value="InterPro"/>
</dbReference>
<dbReference type="Gene3D" id="2.60.40.1930">
    <property type="match status" value="1"/>
</dbReference>
<evidence type="ECO:0000313" key="4">
    <source>
        <dbReference type="Proteomes" id="UP000054092"/>
    </source>
</evidence>
<dbReference type="PATRIC" id="fig|1184387.3.peg.430"/>
<dbReference type="Proteomes" id="UP000054092">
    <property type="component" value="Unassembled WGS sequence"/>
</dbReference>
<proteinExistence type="inferred from homology"/>
<dbReference type="SMART" id="SM01419">
    <property type="entry name" value="Thiol-ester_cl"/>
    <property type="match status" value="1"/>
</dbReference>
<organism evidence="3 4">
    <name type="scientific">Mesotoga prima</name>
    <dbReference type="NCBI Taxonomy" id="1184387"/>
    <lineage>
        <taxon>Bacteria</taxon>
        <taxon>Thermotogati</taxon>
        <taxon>Thermotogota</taxon>
        <taxon>Thermotogae</taxon>
        <taxon>Kosmotogales</taxon>
        <taxon>Kosmotogaceae</taxon>
        <taxon>Mesotoga</taxon>
    </lineage>
</organism>
<dbReference type="InterPro" id="IPR041246">
    <property type="entry name" value="Bact_MG10"/>
</dbReference>
<dbReference type="SUPFAM" id="SSF48239">
    <property type="entry name" value="Terpenoid cyclases/Protein prenyltransferases"/>
    <property type="match status" value="1"/>
</dbReference>
<feature type="domain" description="Alpha-2-macroglobulin" evidence="2">
    <location>
        <begin position="752"/>
        <end position="842"/>
    </location>
</feature>
<dbReference type="PANTHER" id="PTHR40094">
    <property type="entry name" value="ALPHA-2-MACROGLOBULIN HOMOLOG"/>
    <property type="match status" value="1"/>
</dbReference>
<evidence type="ECO:0000313" key="3">
    <source>
        <dbReference type="EMBL" id="KUK82160.1"/>
    </source>
</evidence>
<dbReference type="EMBL" id="LGGP01000012">
    <property type="protein sequence ID" value="KUK82160.1"/>
    <property type="molecule type" value="Genomic_DNA"/>
</dbReference>
<evidence type="ECO:0000259" key="2">
    <source>
        <dbReference type="SMART" id="SM01360"/>
    </source>
</evidence>
<dbReference type="InterPro" id="IPR047565">
    <property type="entry name" value="Alpha-macroglob_thiol-ester_cl"/>
</dbReference>
<dbReference type="GO" id="GO:0005615">
    <property type="term" value="C:extracellular space"/>
    <property type="evidence" value="ECO:0007669"/>
    <property type="project" value="InterPro"/>
</dbReference>
<dbReference type="Pfam" id="PF00207">
    <property type="entry name" value="A2M"/>
    <property type="match status" value="1"/>
</dbReference>
<name>A0A101HSF0_9BACT</name>
<dbReference type="Pfam" id="PF17973">
    <property type="entry name" value="bMG10"/>
    <property type="match status" value="1"/>
</dbReference>
<evidence type="ECO:0000256" key="1">
    <source>
        <dbReference type="ARBA" id="ARBA00010556"/>
    </source>
</evidence>
<dbReference type="CDD" id="cd02891">
    <property type="entry name" value="A2M_like"/>
    <property type="match status" value="1"/>
</dbReference>
<dbReference type="InterPro" id="IPR011626">
    <property type="entry name" value="Alpha-macroglobulin_TED"/>
</dbReference>
<comment type="similarity">
    <text evidence="1">Belongs to the protease inhibitor I39 (alpha-2-macroglobulin) family. Bacterial alpha-2-macroglobulin subfamily.</text>
</comment>
<accession>A0A101HSF0</accession>
<dbReference type="PANTHER" id="PTHR40094:SF1">
    <property type="entry name" value="UBIQUITIN DOMAIN-CONTAINING PROTEIN"/>
    <property type="match status" value="1"/>
</dbReference>
<protein>
    <submittedName>
        <fullName evidence="3">Alpha-2-macroglobulin domain protein</fullName>
    </submittedName>
</protein>
<dbReference type="SMART" id="SM01360">
    <property type="entry name" value="A2M"/>
    <property type="match status" value="1"/>
</dbReference>
<dbReference type="InterPro" id="IPR002890">
    <property type="entry name" value="MG2"/>
</dbReference>
<dbReference type="Gene3D" id="1.50.10.20">
    <property type="match status" value="1"/>
</dbReference>
<dbReference type="Pfam" id="PF07678">
    <property type="entry name" value="TED_complement"/>
    <property type="match status" value="1"/>
</dbReference>
<dbReference type="InterPro" id="IPR008930">
    <property type="entry name" value="Terpenoid_cyclase/PrenylTrfase"/>
</dbReference>
<dbReference type="InterPro" id="IPR051802">
    <property type="entry name" value="YfhM-like"/>
</dbReference>
<dbReference type="Pfam" id="PF01835">
    <property type="entry name" value="MG2"/>
    <property type="match status" value="1"/>
</dbReference>
<reference evidence="4" key="1">
    <citation type="journal article" date="2015" name="MBio">
        <title>Genome-Resolved Metagenomic Analysis Reveals Roles for Candidate Phyla and Other Microbial Community Members in Biogeochemical Transformations in Oil Reservoirs.</title>
        <authorList>
            <person name="Hu P."/>
            <person name="Tom L."/>
            <person name="Singh A."/>
            <person name="Thomas B.C."/>
            <person name="Baker B.J."/>
            <person name="Piceno Y.M."/>
            <person name="Andersen G.L."/>
            <person name="Banfield J.F."/>
        </authorList>
    </citation>
    <scope>NUCLEOTIDE SEQUENCE [LARGE SCALE GENOMIC DNA]</scope>
</reference>
<gene>
    <name evidence="3" type="ORF">XD94_0138</name>
</gene>
<sequence length="1493" mass="166615">MRRTLVFLIILLFTGLTALAFQIQQYGYELRSSFVELYSMDYLPTIYTDGKDSYIDIKIYDLDEQDLTGAITIGDVGISGDPLYAFRQTVKEKQRIYLPEKALMGLRLIVVSSQSGSAKLMTSYRMVGAQLLAYEDGAMMRLWKKEDSSFIDSFSLYRLIDGELLGRTENGVFVFDYLPTTGDAILVQSANGSILWRPGEYDYYFSSRNISLIFTDRPAYKAGEVVNFRAFIREITSSGYQIPRTNSVEVEIVDPLNRCVFTEELSPDNLGSVSGTFRTYSEITRGSYRIIIRWEGNEDYYYFQIADYKKPTFFTTAESASKAFRKGEAVTINVLSEYYFGDPVSLGKVDYTIYKGSQYIDNGSARLDGLGKAVIGYSEELESGSYYAVITVSDDTGMQSRSTVDFKVVQGTFDFNVDYRFTDKEALVKIETRLNNDTLVSKAFEMKAWYEEPVILMDEGKQVEKKLKINIFREELSTDSGGRAEILISLRDVPPDTVVYFEANGAPSNEPEVVNRYSVYTSGYYDYYGSILVDSVESAAPGSKARVSFYTSSPMDLWVIGDFSGEFKQFPFSSTEGKNTIEIEIPENYGYENFMLFIVGYKNYQIIQSRVIEVETASRDLSINVLTQDRYEPGDTVNMKLQVLDDEGNPAVVGLTVSVVSQAMLSLFEGDSDRWKESLGSPFNRGFNTVSINDLYYSAYPSIAKLGDLLESQPPAAESKVIGGATFGMGDRGGNGESLTSDVRARKLFSDSAFWSVGTFTDESGFAELSFVVPEDLDTWTVRTLAADFSGDFSYEKSSFETWKPMTVSSFLPEFLIAGDTVNLVFSVKNNLDTRMPVITGFYVDDKVIEEKGATIGAFGSLSFSYEMVLRDLLPSEKDESLRVKFVVEGSRGSDGVEYEIPLKPRYSYIRFGNLDFLEGNRVIEFMEDSIGSVTISSTIDPILLEAIRYLVDYPYGCVEQTMSRLLPALAASQLLAGADESFADKVSVVVGDGLERLFGYQHYDGGWGWWKDDQSTPFMTSYVMLGLYLATENGYDINRDVIAMGYSALKSLNRDKPDPFLQYVITLFSRQLRDPISSIVDYKNDVASIVLTALTYETLNMDAKAVALFEEAMEYVDLGASDVISGSSFNYFFDDTVTLSFLLKAAVDLDVPSATVAEISKRLLKMGNGSYWYRTSSTAMAILSLSSVSSSLSKDAEVEVVFEDGDVVFEGGLEDSITIPITGKTIVIESSEMVAVSINGETAVRSEEIKAENAGLIVERVLRRKVAVPMDDTHVLTTPQIDSPAVVTSIRTLSADEVGSLEISASKTIEGMVVAIVDGELKLSNFGLGLKIYEGDVLGISNGEIIVRSVEYSYYNDATMELFAVKLGEPGPIRVGETIVSEVRIKIPDTVPYVVVEDMLPSTGISVEENIEGDTLGYTKFYYFDYYWWGYTFKDARYDRIAFFFNDGGEFVTKSSWRILTRGEFIIPPVQAWAMYDADYRANTESVMLNVE</sequence>
<comment type="caution">
    <text evidence="3">The sequence shown here is derived from an EMBL/GenBank/DDBJ whole genome shotgun (WGS) entry which is preliminary data.</text>
</comment>